<gene>
    <name evidence="2" type="ORF">LCGC14_2374770</name>
</gene>
<feature type="region of interest" description="Disordered" evidence="1">
    <location>
        <begin position="47"/>
        <end position="72"/>
    </location>
</feature>
<feature type="compositionally biased region" description="Polar residues" evidence="1">
    <location>
        <begin position="47"/>
        <end position="57"/>
    </location>
</feature>
<sequence>MTLSASLKTTVDAVFDDVVTQLASVQATYKISHGKYWQGIVCTATTPADGNSVSSDLTVKPSDQAEDWSDIN</sequence>
<reference evidence="2" key="1">
    <citation type="journal article" date="2015" name="Nature">
        <title>Complex archaea that bridge the gap between prokaryotes and eukaryotes.</title>
        <authorList>
            <person name="Spang A."/>
            <person name="Saw J.H."/>
            <person name="Jorgensen S.L."/>
            <person name="Zaremba-Niedzwiedzka K."/>
            <person name="Martijn J."/>
            <person name="Lind A.E."/>
            <person name="van Eijk R."/>
            <person name="Schleper C."/>
            <person name="Guy L."/>
            <person name="Ettema T.J."/>
        </authorList>
    </citation>
    <scope>NUCLEOTIDE SEQUENCE</scope>
</reference>
<evidence type="ECO:0000256" key="1">
    <source>
        <dbReference type="SAM" id="MobiDB-lite"/>
    </source>
</evidence>
<proteinExistence type="predicted"/>
<evidence type="ECO:0000313" key="2">
    <source>
        <dbReference type="EMBL" id="KKL28478.1"/>
    </source>
</evidence>
<name>A0A0F9EXD5_9ZZZZ</name>
<organism evidence="2">
    <name type="scientific">marine sediment metagenome</name>
    <dbReference type="NCBI Taxonomy" id="412755"/>
    <lineage>
        <taxon>unclassified sequences</taxon>
        <taxon>metagenomes</taxon>
        <taxon>ecological metagenomes</taxon>
    </lineage>
</organism>
<accession>A0A0F9EXD5</accession>
<comment type="caution">
    <text evidence="2">The sequence shown here is derived from an EMBL/GenBank/DDBJ whole genome shotgun (WGS) entry which is preliminary data.</text>
</comment>
<protein>
    <submittedName>
        <fullName evidence="2">Uncharacterized protein</fullName>
    </submittedName>
</protein>
<feature type="non-terminal residue" evidence="2">
    <location>
        <position position="72"/>
    </location>
</feature>
<dbReference type="EMBL" id="LAZR01035084">
    <property type="protein sequence ID" value="KKL28478.1"/>
    <property type="molecule type" value="Genomic_DNA"/>
</dbReference>
<dbReference type="AlphaFoldDB" id="A0A0F9EXD5"/>